<dbReference type="Proteomes" id="UP000006637">
    <property type="component" value="Chromosome"/>
</dbReference>
<evidence type="ECO:0000256" key="1">
    <source>
        <dbReference type="ARBA" id="ARBA00022679"/>
    </source>
</evidence>
<dbReference type="CDD" id="cd04301">
    <property type="entry name" value="NAT_SF"/>
    <property type="match status" value="1"/>
</dbReference>
<organism evidence="4 5">
    <name type="scientific">Rubrobacter xylanophilus (strain DSM 9941 / JCM 11954 / NBRC 16129 / PRD-1)</name>
    <dbReference type="NCBI Taxonomy" id="266117"/>
    <lineage>
        <taxon>Bacteria</taxon>
        <taxon>Bacillati</taxon>
        <taxon>Actinomycetota</taxon>
        <taxon>Rubrobacteria</taxon>
        <taxon>Rubrobacterales</taxon>
        <taxon>Rubrobacteraceae</taxon>
        <taxon>Rubrobacter</taxon>
    </lineage>
</organism>
<dbReference type="GO" id="GO:0016747">
    <property type="term" value="F:acyltransferase activity, transferring groups other than amino-acyl groups"/>
    <property type="evidence" value="ECO:0007669"/>
    <property type="project" value="InterPro"/>
</dbReference>
<dbReference type="AlphaFoldDB" id="Q1AYE6"/>
<evidence type="ECO:0000259" key="3">
    <source>
        <dbReference type="PROSITE" id="PS51186"/>
    </source>
</evidence>
<dbReference type="SUPFAM" id="SSF55729">
    <property type="entry name" value="Acyl-CoA N-acyltransferases (Nat)"/>
    <property type="match status" value="1"/>
</dbReference>
<dbReference type="InterPro" id="IPR050832">
    <property type="entry name" value="Bact_Acetyltransf"/>
</dbReference>
<dbReference type="STRING" id="266117.Rxyl_0611"/>
<feature type="domain" description="N-acetyltransferase" evidence="3">
    <location>
        <begin position="1"/>
        <end position="155"/>
    </location>
</feature>
<accession>Q1AYE6</accession>
<dbReference type="PANTHER" id="PTHR43877">
    <property type="entry name" value="AMINOALKYLPHOSPHONATE N-ACETYLTRANSFERASE-RELATED-RELATED"/>
    <property type="match status" value="1"/>
</dbReference>
<protein>
    <submittedName>
        <fullName evidence="4">Acetyltransferase, GNAT family</fullName>
    </submittedName>
</protein>
<dbReference type="EMBL" id="CP000386">
    <property type="protein sequence ID" value="ABG03582.1"/>
    <property type="molecule type" value="Genomic_DNA"/>
</dbReference>
<dbReference type="InterPro" id="IPR016181">
    <property type="entry name" value="Acyl_CoA_acyltransferase"/>
</dbReference>
<dbReference type="Gene3D" id="3.40.630.30">
    <property type="match status" value="1"/>
</dbReference>
<dbReference type="eggNOG" id="COG0456">
    <property type="taxonomic scope" value="Bacteria"/>
</dbReference>
<evidence type="ECO:0000313" key="5">
    <source>
        <dbReference type="Proteomes" id="UP000006637"/>
    </source>
</evidence>
<keyword evidence="5" id="KW-1185">Reference proteome</keyword>
<sequence length="155" mass="16790">MRVREARPSDAGEIHGLMCELARVVGDSLPPEEAVARRLRELLEEPRAGVLVAESGGEVVGAVSYWVKPDLAHGDTVVEVPTLVVREGLRRAGVGRRLMESVRRLGMERGAALVELVTTPANVAAREFYRALGFVETDHIVLEFVGQLEDPPSGA</sequence>
<dbReference type="PROSITE" id="PS51186">
    <property type="entry name" value="GNAT"/>
    <property type="match status" value="1"/>
</dbReference>
<name>Q1AYE6_RUBXD</name>
<proteinExistence type="predicted"/>
<dbReference type="Pfam" id="PF00583">
    <property type="entry name" value="Acetyltransf_1"/>
    <property type="match status" value="1"/>
</dbReference>
<evidence type="ECO:0000313" key="4">
    <source>
        <dbReference type="EMBL" id="ABG03582.1"/>
    </source>
</evidence>
<reference evidence="4 5" key="1">
    <citation type="submission" date="2006-06" db="EMBL/GenBank/DDBJ databases">
        <title>Complete sequence of Rubrobacter xylanophilus DSM 9941.</title>
        <authorList>
            <consortium name="US DOE Joint Genome Institute"/>
            <person name="Copeland A."/>
            <person name="Lucas S."/>
            <person name="Lapidus A."/>
            <person name="Barry K."/>
            <person name="Detter J.C."/>
            <person name="Glavina del Rio T."/>
            <person name="Hammon N."/>
            <person name="Israni S."/>
            <person name="Dalin E."/>
            <person name="Tice H."/>
            <person name="Pitluck S."/>
            <person name="Munk A.C."/>
            <person name="Brettin T."/>
            <person name="Bruce D."/>
            <person name="Han C."/>
            <person name="Tapia R."/>
            <person name="Gilna P."/>
            <person name="Schmutz J."/>
            <person name="Larimer F."/>
            <person name="Land M."/>
            <person name="Hauser L."/>
            <person name="Kyrpides N."/>
            <person name="Lykidis A."/>
            <person name="da Costa M.S."/>
            <person name="Rainey F.A."/>
            <person name="Empadinhas N."/>
            <person name="Jolivet E."/>
            <person name="Battista J.R."/>
            <person name="Richardson P."/>
        </authorList>
    </citation>
    <scope>NUCLEOTIDE SEQUENCE [LARGE SCALE GENOMIC DNA]</scope>
    <source>
        <strain evidence="5">DSM 9941 / NBRC 16129 / PRD-1</strain>
    </source>
</reference>
<dbReference type="InterPro" id="IPR000182">
    <property type="entry name" value="GNAT_dom"/>
</dbReference>
<gene>
    <name evidence="4" type="ordered locus">Rxyl_0611</name>
</gene>
<evidence type="ECO:0000256" key="2">
    <source>
        <dbReference type="ARBA" id="ARBA00023315"/>
    </source>
</evidence>
<dbReference type="HOGENOM" id="CLU_1685279_0_0_11"/>
<keyword evidence="1 4" id="KW-0808">Transferase</keyword>
<keyword evidence="2" id="KW-0012">Acyltransferase</keyword>
<dbReference type="KEGG" id="rxy:Rxyl_0611"/>